<sequence length="256" mass="26914">MYMDGTSIATTLVCIRTNYSIGGVMTMTFTKKSLALACGLALAGGAQASFIGTADDDLNSTGSFALSDSDNDYVSPTAELQDGSVVDQGRKVVSTSNDDFVLTFTYLFKDAGYNNSFWFEGNEIFNTASSSVGDQFSTIYSGGTGTLDLFFQSIHAYTGSNIGSITNEQNDSGPTLNSHGKPYNFFSYQDGNGAILLGLDDGGGSEDGGTDVGHSDDDNHDDMIIKVTASKVPEPGTLALFGLGLAGLGLSYRRRS</sequence>
<name>A0A2A2F715_9GAMM</name>
<feature type="chain" id="PRO_5013285329" description="Ice-binding protein C-terminal domain-containing protein" evidence="1">
    <location>
        <begin position="49"/>
        <end position="256"/>
    </location>
</feature>
<keyword evidence="1" id="KW-0732">Signal</keyword>
<dbReference type="NCBIfam" id="TIGR02595">
    <property type="entry name" value="PEP_CTERM"/>
    <property type="match status" value="1"/>
</dbReference>
<comment type="caution">
    <text evidence="3">The sequence shown here is derived from an EMBL/GenBank/DDBJ whole genome shotgun (WGS) entry which is preliminary data.</text>
</comment>
<feature type="signal peptide" evidence="1">
    <location>
        <begin position="1"/>
        <end position="48"/>
    </location>
</feature>
<organism evidence="3 4">
    <name type="scientific">Halovibrio salipaludis</name>
    <dbReference type="NCBI Taxonomy" id="2032626"/>
    <lineage>
        <taxon>Bacteria</taxon>
        <taxon>Pseudomonadati</taxon>
        <taxon>Pseudomonadota</taxon>
        <taxon>Gammaproteobacteria</taxon>
        <taxon>Oceanospirillales</taxon>
        <taxon>Halomonadaceae</taxon>
        <taxon>Halovibrio</taxon>
    </lineage>
</organism>
<dbReference type="Pfam" id="PF07589">
    <property type="entry name" value="PEP-CTERM"/>
    <property type="match status" value="1"/>
</dbReference>
<evidence type="ECO:0000259" key="2">
    <source>
        <dbReference type="Pfam" id="PF07589"/>
    </source>
</evidence>
<feature type="domain" description="Ice-binding protein C-terminal" evidence="2">
    <location>
        <begin position="232"/>
        <end position="254"/>
    </location>
</feature>
<dbReference type="Proteomes" id="UP000218896">
    <property type="component" value="Unassembled WGS sequence"/>
</dbReference>
<keyword evidence="4" id="KW-1185">Reference proteome</keyword>
<evidence type="ECO:0000313" key="3">
    <source>
        <dbReference type="EMBL" id="PAU81226.1"/>
    </source>
</evidence>
<dbReference type="InterPro" id="IPR013424">
    <property type="entry name" value="Ice-binding_C"/>
</dbReference>
<accession>A0A2A2F715</accession>
<dbReference type="AlphaFoldDB" id="A0A2A2F715"/>
<dbReference type="EMBL" id="NSKD01000002">
    <property type="protein sequence ID" value="PAU81226.1"/>
    <property type="molecule type" value="Genomic_DNA"/>
</dbReference>
<proteinExistence type="predicted"/>
<evidence type="ECO:0000256" key="1">
    <source>
        <dbReference type="SAM" id="SignalP"/>
    </source>
</evidence>
<reference evidence="3 4" key="1">
    <citation type="submission" date="2017-08" db="EMBL/GenBank/DDBJ databases">
        <title>Halovibrio sewagensis sp. nov., isolated from wastewater of high salinity.</title>
        <authorList>
            <person name="Dong X."/>
            <person name="Zhang G."/>
        </authorList>
    </citation>
    <scope>NUCLEOTIDE SEQUENCE [LARGE SCALE GENOMIC DNA]</scope>
    <source>
        <strain evidence="3 4">YL5-2</strain>
    </source>
</reference>
<evidence type="ECO:0000313" key="4">
    <source>
        <dbReference type="Proteomes" id="UP000218896"/>
    </source>
</evidence>
<protein>
    <recommendedName>
        <fullName evidence="2">Ice-binding protein C-terminal domain-containing protein</fullName>
    </recommendedName>
</protein>
<gene>
    <name evidence="3" type="ORF">CK501_06620</name>
</gene>